<evidence type="ECO:0000256" key="1">
    <source>
        <dbReference type="SAM" id="Phobius"/>
    </source>
</evidence>
<organism evidence="2 3">
    <name type="scientific">Zhongshania aliphaticivorans</name>
    <dbReference type="NCBI Taxonomy" id="1470434"/>
    <lineage>
        <taxon>Bacteria</taxon>
        <taxon>Pseudomonadati</taxon>
        <taxon>Pseudomonadota</taxon>
        <taxon>Gammaproteobacteria</taxon>
        <taxon>Cellvibrionales</taxon>
        <taxon>Spongiibacteraceae</taxon>
        <taxon>Zhongshania</taxon>
    </lineage>
</organism>
<proteinExistence type="predicted"/>
<dbReference type="STRING" id="1470434.AZF00_00120"/>
<keyword evidence="1" id="KW-0472">Membrane</keyword>
<dbReference type="InterPro" id="IPR036249">
    <property type="entry name" value="Thioredoxin-like_sf"/>
</dbReference>
<dbReference type="Proteomes" id="UP000074119">
    <property type="component" value="Chromosome"/>
</dbReference>
<evidence type="ECO:0000313" key="2">
    <source>
        <dbReference type="EMBL" id="AMO66800.1"/>
    </source>
</evidence>
<name>A0A127M0P9_9GAMM</name>
<evidence type="ECO:0000313" key="3">
    <source>
        <dbReference type="Proteomes" id="UP000074119"/>
    </source>
</evidence>
<gene>
    <name evidence="2" type="ORF">AZF00_00120</name>
</gene>
<evidence type="ECO:0008006" key="4">
    <source>
        <dbReference type="Google" id="ProtNLM"/>
    </source>
</evidence>
<dbReference type="RefSeq" id="WP_008253178.1">
    <property type="nucleotide sequence ID" value="NZ_CP014544.1"/>
</dbReference>
<keyword evidence="1" id="KW-0812">Transmembrane</keyword>
<dbReference type="KEGG" id="zal:AZF00_00120"/>
<reference evidence="2 3" key="1">
    <citation type="submission" date="2015-12" db="EMBL/GenBank/DDBJ databases">
        <authorList>
            <person name="Shamseldin A."/>
            <person name="Moawad H."/>
            <person name="Abd El-Rahim W.M."/>
            <person name="Sadowsky M.J."/>
        </authorList>
    </citation>
    <scope>NUCLEOTIDE SEQUENCE [LARGE SCALE GENOMIC DNA]</scope>
    <source>
        <strain evidence="2 3">SM2</strain>
    </source>
</reference>
<accession>A0A127M0P9</accession>
<dbReference type="SUPFAM" id="SSF52833">
    <property type="entry name" value="Thioredoxin-like"/>
    <property type="match status" value="1"/>
</dbReference>
<dbReference type="AlphaFoldDB" id="A0A127M0P9"/>
<sequence>MTIPTDNKRSKKLLTIILTIPIAVILLSSAVFYLAKQDIISFTTVNRGTLINPPMQLGDLHPLRRDGGEFLFNRAESRWVFMVVGGRDCRDACERMLYLTRQTHTAMGKKVDRVERIYLATDGPLSPELRDFLEAEHSDMTVLQVDGEAFLGNLKNLDINPFDASTFYVVDPMGWVMMYYRAADMEQLTLTTLGKDVLKDMGRLIK</sequence>
<dbReference type="EMBL" id="CP014544">
    <property type="protein sequence ID" value="AMO66800.1"/>
    <property type="molecule type" value="Genomic_DNA"/>
</dbReference>
<feature type="transmembrane region" description="Helical" evidence="1">
    <location>
        <begin position="12"/>
        <end position="35"/>
    </location>
</feature>
<protein>
    <recommendedName>
        <fullName evidence="4">Thioredoxin domain-containing protein</fullName>
    </recommendedName>
</protein>
<keyword evidence="1" id="KW-1133">Transmembrane helix</keyword>